<dbReference type="SUPFAM" id="SSF102114">
    <property type="entry name" value="Radical SAM enzymes"/>
    <property type="match status" value="1"/>
</dbReference>
<evidence type="ECO:0000256" key="3">
    <source>
        <dbReference type="ARBA" id="ARBA00022723"/>
    </source>
</evidence>
<proteinExistence type="predicted"/>
<name>A0ABX8B273_9BACT</name>
<evidence type="ECO:0000313" key="8">
    <source>
        <dbReference type="Proteomes" id="UP000677668"/>
    </source>
</evidence>
<keyword evidence="3" id="KW-0479">Metal-binding</keyword>
<dbReference type="Gene3D" id="3.20.20.70">
    <property type="entry name" value="Aldolase class I"/>
    <property type="match status" value="1"/>
</dbReference>
<dbReference type="CDD" id="cd01335">
    <property type="entry name" value="Radical_SAM"/>
    <property type="match status" value="1"/>
</dbReference>
<keyword evidence="4" id="KW-0408">Iron</keyword>
<dbReference type="PANTHER" id="PTHR11228">
    <property type="entry name" value="RADICAL SAM DOMAIN PROTEIN"/>
    <property type="match status" value="1"/>
</dbReference>
<evidence type="ECO:0000256" key="2">
    <source>
        <dbReference type="ARBA" id="ARBA00022691"/>
    </source>
</evidence>
<dbReference type="Pfam" id="PF04055">
    <property type="entry name" value="Radical_SAM"/>
    <property type="match status" value="1"/>
</dbReference>
<dbReference type="InterPro" id="IPR023885">
    <property type="entry name" value="4Fe4S-binding_SPASM_dom"/>
</dbReference>
<protein>
    <submittedName>
        <fullName evidence="7">Radical SAM protein</fullName>
    </submittedName>
</protein>
<evidence type="ECO:0000259" key="6">
    <source>
        <dbReference type="PROSITE" id="PS51918"/>
    </source>
</evidence>
<gene>
    <name evidence="7" type="ORF">J8C05_13785</name>
</gene>
<keyword evidence="8" id="KW-1185">Reference proteome</keyword>
<keyword evidence="2" id="KW-0949">S-adenosyl-L-methionine</keyword>
<dbReference type="Proteomes" id="UP000677668">
    <property type="component" value="Chromosome 2"/>
</dbReference>
<dbReference type="InterPro" id="IPR013785">
    <property type="entry name" value="Aldolase_TIM"/>
</dbReference>
<feature type="domain" description="Radical SAM core" evidence="6">
    <location>
        <begin position="20"/>
        <end position="240"/>
    </location>
</feature>
<evidence type="ECO:0000256" key="1">
    <source>
        <dbReference type="ARBA" id="ARBA00001966"/>
    </source>
</evidence>
<dbReference type="PANTHER" id="PTHR11228:SF7">
    <property type="entry name" value="PQQA PEPTIDE CYCLASE"/>
    <property type="match status" value="1"/>
</dbReference>
<dbReference type="EMBL" id="CP072643">
    <property type="protein sequence ID" value="QUV95095.1"/>
    <property type="molecule type" value="Genomic_DNA"/>
</dbReference>
<dbReference type="InterPro" id="IPR058240">
    <property type="entry name" value="rSAM_sf"/>
</dbReference>
<dbReference type="SFLD" id="SFLDG01386">
    <property type="entry name" value="main_SPASM_domain-containing"/>
    <property type="match status" value="1"/>
</dbReference>
<keyword evidence="5" id="KW-0411">Iron-sulfur</keyword>
<comment type="cofactor">
    <cofactor evidence="1">
        <name>[4Fe-4S] cluster</name>
        <dbReference type="ChEBI" id="CHEBI:49883"/>
    </cofactor>
</comment>
<dbReference type="PROSITE" id="PS51918">
    <property type="entry name" value="RADICAL_SAM"/>
    <property type="match status" value="1"/>
</dbReference>
<sequence length="417" mass="47907">MESVSYAELSRRLHGRLLAGRIPLEATFEVSRRCPLVCQHCYNNLPMNDHAARRRELSLDEYRRIFDEIAEAGTLWVLFTGGEIFARRDFLDIYTEARRRGFIITLFTNGTLLTPRIADYLAEWRPFAIEITLYGHTRETYERLTRVPGSYDRCHQGIRLLLERRLPLKLKTVGTTINKDEIFAMRDFAESLGVPFKFDSMINPRVDCSQSPLEVRLTPEEVVELDLRDPRRMAEWRALNDRYRTAAMAPYVSNTVYDCGGGVSSFAVNPYGEMSICVLSQVDTYDLRHGSFREGWEQFLRRVRMQPRTRPAKCTSCEIRPMCTSCAAVNELENGDKEAAVDFFCRTNHLRAYLLGLDLKPNPLCEYRPGSERYEDIQASVAALRARARELGVDLSFKPRRTLPVLQGHPTAASQTL</sequence>
<dbReference type="RefSeq" id="WP_211423335.1">
    <property type="nucleotide sequence ID" value="NZ_CP072643.1"/>
</dbReference>
<evidence type="ECO:0000256" key="5">
    <source>
        <dbReference type="ARBA" id="ARBA00023014"/>
    </source>
</evidence>
<reference evidence="7 8" key="1">
    <citation type="submission" date="2021-03" db="EMBL/GenBank/DDBJ databases">
        <title>Genomic and phenotypic characterization of Chloracidobacterium isolates provides evidence for multiple species.</title>
        <authorList>
            <person name="Saini M.K."/>
            <person name="Costas A.M.G."/>
            <person name="Tank M."/>
            <person name="Bryant D.A."/>
        </authorList>
    </citation>
    <scope>NUCLEOTIDE SEQUENCE [LARGE SCALE GENOMIC DNA]</scope>
    <source>
        <strain evidence="7 8">N</strain>
    </source>
</reference>
<accession>A0ABX8B273</accession>
<dbReference type="InterPro" id="IPR007197">
    <property type="entry name" value="rSAM"/>
</dbReference>
<organism evidence="7 8">
    <name type="scientific">Chloracidobacterium sp. N</name>
    <dbReference type="NCBI Taxonomy" id="2821540"/>
    <lineage>
        <taxon>Bacteria</taxon>
        <taxon>Pseudomonadati</taxon>
        <taxon>Acidobacteriota</taxon>
        <taxon>Terriglobia</taxon>
        <taxon>Terriglobales</taxon>
        <taxon>Acidobacteriaceae</taxon>
        <taxon>Chloracidobacterium</taxon>
        <taxon>Chloracidobacterium aggregatum</taxon>
    </lineage>
</organism>
<dbReference type="NCBIfam" id="TIGR04085">
    <property type="entry name" value="rSAM_more_4Fe4S"/>
    <property type="match status" value="1"/>
</dbReference>
<evidence type="ECO:0000313" key="7">
    <source>
        <dbReference type="EMBL" id="QUV95095.1"/>
    </source>
</evidence>
<dbReference type="InterPro" id="IPR050377">
    <property type="entry name" value="Radical_SAM_PqqE_MftC-like"/>
</dbReference>
<dbReference type="SFLD" id="SFLDS00029">
    <property type="entry name" value="Radical_SAM"/>
    <property type="match status" value="1"/>
</dbReference>
<dbReference type="SFLD" id="SFLDG01067">
    <property type="entry name" value="SPASM/twitch_domain_containing"/>
    <property type="match status" value="1"/>
</dbReference>
<evidence type="ECO:0000256" key="4">
    <source>
        <dbReference type="ARBA" id="ARBA00023004"/>
    </source>
</evidence>